<name>A0A9X3E4H0_9HYPH</name>
<gene>
    <name evidence="1" type="ORF">OSH07_17315</name>
</gene>
<dbReference type="Proteomes" id="UP001144805">
    <property type="component" value="Unassembled WGS sequence"/>
</dbReference>
<evidence type="ECO:0000313" key="2">
    <source>
        <dbReference type="Proteomes" id="UP001144805"/>
    </source>
</evidence>
<proteinExistence type="predicted"/>
<dbReference type="RefSeq" id="WP_266339923.1">
    <property type="nucleotide sequence ID" value="NZ_JAPKNK010000007.1"/>
</dbReference>
<keyword evidence="2" id="KW-1185">Reference proteome</keyword>
<dbReference type="Pfam" id="PF11750">
    <property type="entry name" value="DUF3307"/>
    <property type="match status" value="1"/>
</dbReference>
<evidence type="ECO:0000313" key="1">
    <source>
        <dbReference type="EMBL" id="MCX5570968.1"/>
    </source>
</evidence>
<reference evidence="1" key="1">
    <citation type="submission" date="2022-11" db="EMBL/GenBank/DDBJ databases">
        <title>Biodiversity and phylogenetic relationships of bacteria.</title>
        <authorList>
            <person name="Machado R.A.R."/>
            <person name="Bhat A."/>
            <person name="Loulou A."/>
            <person name="Kallel S."/>
        </authorList>
    </citation>
    <scope>NUCLEOTIDE SEQUENCE</scope>
    <source>
        <strain evidence="1">K-TC2</strain>
    </source>
</reference>
<comment type="caution">
    <text evidence="1">The sequence shown here is derived from an EMBL/GenBank/DDBJ whole genome shotgun (WGS) entry which is preliminary data.</text>
</comment>
<protein>
    <submittedName>
        <fullName evidence="1">DUF3307 domain-containing protein</fullName>
    </submittedName>
</protein>
<organism evidence="1 2">
    <name type="scientific">Kaistia nematophila</name>
    <dbReference type="NCBI Taxonomy" id="2994654"/>
    <lineage>
        <taxon>Bacteria</taxon>
        <taxon>Pseudomonadati</taxon>
        <taxon>Pseudomonadota</taxon>
        <taxon>Alphaproteobacteria</taxon>
        <taxon>Hyphomicrobiales</taxon>
        <taxon>Kaistiaceae</taxon>
        <taxon>Kaistia</taxon>
    </lineage>
</organism>
<sequence length="129" mass="14441">MIDPTLAPIAASAVLQVKHVVCDYFLQTTNQIRNKGLYGHPAGLAHAGIHALGSIPVFLIYPTRLPVALLILALEFVAHYHIDWLKNDIGSRFGWEPKDKQYWWAMGLDQLAHQATYLAMILALVLVNR</sequence>
<dbReference type="EMBL" id="JAPKNK010000007">
    <property type="protein sequence ID" value="MCX5570968.1"/>
    <property type="molecule type" value="Genomic_DNA"/>
</dbReference>
<accession>A0A9X3E4H0</accession>
<dbReference type="InterPro" id="IPR021737">
    <property type="entry name" value="Phage_phiKZ_Orf197"/>
</dbReference>
<dbReference type="AlphaFoldDB" id="A0A9X3E4H0"/>